<dbReference type="SMART" id="SM00028">
    <property type="entry name" value="TPR"/>
    <property type="match status" value="3"/>
</dbReference>
<keyword evidence="4" id="KW-1185">Reference proteome</keyword>
<accession>Q12IV5</accession>
<keyword evidence="2" id="KW-0472">Membrane</keyword>
<evidence type="ECO:0000313" key="4">
    <source>
        <dbReference type="Proteomes" id="UP000001982"/>
    </source>
</evidence>
<name>Q12IV5_SHEDO</name>
<dbReference type="Pfam" id="PF14559">
    <property type="entry name" value="TPR_19"/>
    <property type="match status" value="1"/>
</dbReference>
<organism evidence="3 4">
    <name type="scientific">Shewanella denitrificans (strain OS217 / ATCC BAA-1090 / DSM 15013)</name>
    <dbReference type="NCBI Taxonomy" id="318161"/>
    <lineage>
        <taxon>Bacteria</taxon>
        <taxon>Pseudomonadati</taxon>
        <taxon>Pseudomonadota</taxon>
        <taxon>Gammaproteobacteria</taxon>
        <taxon>Alteromonadales</taxon>
        <taxon>Shewanellaceae</taxon>
        <taxon>Shewanella</taxon>
    </lineage>
</organism>
<evidence type="ECO:0000256" key="1">
    <source>
        <dbReference type="PROSITE-ProRule" id="PRU00339"/>
    </source>
</evidence>
<proteinExistence type="predicted"/>
<dbReference type="eggNOG" id="COG0457">
    <property type="taxonomic scope" value="Bacteria"/>
</dbReference>
<keyword evidence="2" id="KW-1133">Transmembrane helix</keyword>
<evidence type="ECO:0000313" key="3">
    <source>
        <dbReference type="EMBL" id="ABE56621.1"/>
    </source>
</evidence>
<dbReference type="Gene3D" id="1.25.40.10">
    <property type="entry name" value="Tetratricopeptide repeat domain"/>
    <property type="match status" value="2"/>
</dbReference>
<dbReference type="KEGG" id="sdn:Sden_3345"/>
<feature type="repeat" description="TPR" evidence="1">
    <location>
        <begin position="266"/>
        <end position="299"/>
    </location>
</feature>
<dbReference type="InterPro" id="IPR019734">
    <property type="entry name" value="TPR_rpt"/>
</dbReference>
<dbReference type="RefSeq" id="WP_011497764.1">
    <property type="nucleotide sequence ID" value="NC_007954.1"/>
</dbReference>
<dbReference type="SUPFAM" id="SSF48452">
    <property type="entry name" value="TPR-like"/>
    <property type="match status" value="1"/>
</dbReference>
<keyword evidence="1" id="KW-0802">TPR repeat</keyword>
<dbReference type="EMBL" id="CP000302">
    <property type="protein sequence ID" value="ABE56621.1"/>
    <property type="molecule type" value="Genomic_DNA"/>
</dbReference>
<dbReference type="HOGENOM" id="CLU_053124_0_0_6"/>
<gene>
    <name evidence="3" type="ordered locus">Sden_3345</name>
</gene>
<dbReference type="Proteomes" id="UP000001982">
    <property type="component" value="Chromosome"/>
</dbReference>
<dbReference type="AlphaFoldDB" id="Q12IV5"/>
<keyword evidence="2" id="KW-0812">Transmembrane</keyword>
<protein>
    <submittedName>
        <fullName evidence="3">Tetratricopeptide TPR_2</fullName>
    </submittedName>
</protein>
<dbReference type="OrthoDB" id="5406098at2"/>
<reference evidence="3 4" key="1">
    <citation type="submission" date="2006-03" db="EMBL/GenBank/DDBJ databases">
        <title>Complete sequence of Shewanella denitrificans OS217.</title>
        <authorList>
            <consortium name="US DOE Joint Genome Institute"/>
            <person name="Copeland A."/>
            <person name="Lucas S."/>
            <person name="Lapidus A."/>
            <person name="Barry K."/>
            <person name="Detter J.C."/>
            <person name="Glavina del Rio T."/>
            <person name="Hammon N."/>
            <person name="Israni S."/>
            <person name="Dalin E."/>
            <person name="Tice H."/>
            <person name="Pitluck S."/>
            <person name="Brettin T."/>
            <person name="Bruce D."/>
            <person name="Han C."/>
            <person name="Tapia R."/>
            <person name="Gilna P."/>
            <person name="Kiss H."/>
            <person name="Schmutz J."/>
            <person name="Larimer F."/>
            <person name="Land M."/>
            <person name="Hauser L."/>
            <person name="Kyrpides N."/>
            <person name="Lykidis A."/>
            <person name="Richardson P."/>
        </authorList>
    </citation>
    <scope>NUCLEOTIDE SEQUENCE [LARGE SCALE GENOMIC DNA]</scope>
    <source>
        <strain evidence="4">OS217 / ATCC BAA-1090 / DSM 15013</strain>
    </source>
</reference>
<dbReference type="InterPro" id="IPR011990">
    <property type="entry name" value="TPR-like_helical_dom_sf"/>
</dbReference>
<dbReference type="Pfam" id="PF13432">
    <property type="entry name" value="TPR_16"/>
    <property type="match status" value="1"/>
</dbReference>
<dbReference type="PROSITE" id="PS50005">
    <property type="entry name" value="TPR"/>
    <property type="match status" value="1"/>
</dbReference>
<dbReference type="STRING" id="318161.Sden_3345"/>
<feature type="transmembrane region" description="Helical" evidence="2">
    <location>
        <begin position="49"/>
        <end position="70"/>
    </location>
</feature>
<evidence type="ECO:0000256" key="2">
    <source>
        <dbReference type="SAM" id="Phobius"/>
    </source>
</evidence>
<sequence>MSLINQVLQDLDKRQPASIAIDKPEGADFVRPELQFKSQQSFKNKPSKVALTLVSLVVSLAMVAGVWQLYQNQGFQDQGTQGQDPQQLSQPVISAANMVVAEPAKDVVNQEVAVAMIAAEGSVEQQIDMRTDSKPALAKIVLKQSQTITPEPITPEPIASVSKASKPITPEPIAVEPMTHKLIPQQSASLAVAGDSAAVPVVSDADAELDAVPPAQGNMAVTEVVLTLQQRANKLMIKAETAENKGRFAEAKRDYLQVLALVPEQTEARKKLLGLYYAQGELSQAMALVEQAISSNPEPWQWLLLKAKLQQGGGALSMALATLDTIPDQGIWAKDKWAAQGDIAQKLGEFAIAAKAFTALTLVDADKGLWWMGLAYAQDSQQQYSLARQSYLTAMQRAGLSSSARTFIENRLKELGERR</sequence>